<gene>
    <name evidence="5" type="ORF">SOCE26_042110</name>
</gene>
<evidence type="ECO:0000256" key="2">
    <source>
        <dbReference type="ARBA" id="ARBA00023125"/>
    </source>
</evidence>
<proteinExistence type="predicted"/>
<evidence type="ECO:0000259" key="4">
    <source>
        <dbReference type="SMART" id="SM00421"/>
    </source>
</evidence>
<sequence>MHGEGPIGSLGFEDLRRALRLANELRDLPRGSEVQRRHALSGLCALVGARIGLWVELSGLRSGRVVLGESLGVGWETEGQHLGFSHYVGSAQRRSEDPSLPRFAKVSADPVATVTRRQLLDDREWYGSEHVQEFRRGGNVDDFIYTAFRTGPDTACAIALHRSWGDRQYNERERRLIDVVHAECAFLHRPPEVPAALLAGLSPRLRATLQGLARGLSEKEIAAELRISQHTVHDYVKTLHRHFGVQSRGELLAVCLGQR</sequence>
<dbReference type="Pfam" id="PF00196">
    <property type="entry name" value="GerE"/>
    <property type="match status" value="1"/>
</dbReference>
<protein>
    <recommendedName>
        <fullName evidence="4">HTH luxR-type domain-containing protein</fullName>
    </recommendedName>
</protein>
<keyword evidence="2" id="KW-0238">DNA-binding</keyword>
<evidence type="ECO:0000313" key="5">
    <source>
        <dbReference type="EMBL" id="AUX42777.1"/>
    </source>
</evidence>
<dbReference type="OrthoDB" id="5498357at2"/>
<feature type="domain" description="HTH luxR-type" evidence="4">
    <location>
        <begin position="198"/>
        <end position="255"/>
    </location>
</feature>
<dbReference type="InterPro" id="IPR016032">
    <property type="entry name" value="Sig_transdc_resp-reg_C-effctor"/>
</dbReference>
<dbReference type="RefSeq" id="WP_159397140.1">
    <property type="nucleotide sequence ID" value="NZ_CP012673.1"/>
</dbReference>
<dbReference type="Gene3D" id="1.10.10.10">
    <property type="entry name" value="Winged helix-like DNA-binding domain superfamily/Winged helix DNA-binding domain"/>
    <property type="match status" value="1"/>
</dbReference>
<keyword evidence="1" id="KW-0805">Transcription regulation</keyword>
<evidence type="ECO:0000256" key="3">
    <source>
        <dbReference type="ARBA" id="ARBA00023163"/>
    </source>
</evidence>
<dbReference type="PANTHER" id="PTHR44688">
    <property type="entry name" value="DNA-BINDING TRANSCRIPTIONAL ACTIVATOR DEVR_DOSR"/>
    <property type="match status" value="1"/>
</dbReference>
<dbReference type="GO" id="GO:0003677">
    <property type="term" value="F:DNA binding"/>
    <property type="evidence" value="ECO:0007669"/>
    <property type="project" value="UniProtKB-KW"/>
</dbReference>
<accession>A0A2L0ETZ4</accession>
<reference evidence="5 6" key="1">
    <citation type="submission" date="2015-09" db="EMBL/GenBank/DDBJ databases">
        <title>Sorangium comparison.</title>
        <authorList>
            <person name="Zaburannyi N."/>
            <person name="Bunk B."/>
            <person name="Overmann J."/>
            <person name="Mueller R."/>
        </authorList>
    </citation>
    <scope>NUCLEOTIDE SEQUENCE [LARGE SCALE GENOMIC DNA]</scope>
    <source>
        <strain evidence="5 6">So ce26</strain>
    </source>
</reference>
<keyword evidence="3" id="KW-0804">Transcription</keyword>
<evidence type="ECO:0000256" key="1">
    <source>
        <dbReference type="ARBA" id="ARBA00023015"/>
    </source>
</evidence>
<dbReference type="InterPro" id="IPR000792">
    <property type="entry name" value="Tscrpt_reg_LuxR_C"/>
</dbReference>
<dbReference type="InterPro" id="IPR036388">
    <property type="entry name" value="WH-like_DNA-bd_sf"/>
</dbReference>
<dbReference type="GO" id="GO:0006355">
    <property type="term" value="P:regulation of DNA-templated transcription"/>
    <property type="evidence" value="ECO:0007669"/>
    <property type="project" value="InterPro"/>
</dbReference>
<dbReference type="EMBL" id="CP012673">
    <property type="protein sequence ID" value="AUX42777.1"/>
    <property type="molecule type" value="Genomic_DNA"/>
</dbReference>
<dbReference type="Proteomes" id="UP000238348">
    <property type="component" value="Chromosome"/>
</dbReference>
<dbReference type="SMART" id="SM00421">
    <property type="entry name" value="HTH_LUXR"/>
    <property type="match status" value="1"/>
</dbReference>
<dbReference type="AlphaFoldDB" id="A0A2L0ETZ4"/>
<organism evidence="5 6">
    <name type="scientific">Sorangium cellulosum</name>
    <name type="common">Polyangium cellulosum</name>
    <dbReference type="NCBI Taxonomy" id="56"/>
    <lineage>
        <taxon>Bacteria</taxon>
        <taxon>Pseudomonadati</taxon>
        <taxon>Myxococcota</taxon>
        <taxon>Polyangia</taxon>
        <taxon>Polyangiales</taxon>
        <taxon>Polyangiaceae</taxon>
        <taxon>Sorangium</taxon>
    </lineage>
</organism>
<name>A0A2L0ETZ4_SORCE</name>
<dbReference type="PANTHER" id="PTHR44688:SF16">
    <property type="entry name" value="DNA-BINDING TRANSCRIPTIONAL ACTIVATOR DEVR_DOSR"/>
    <property type="match status" value="1"/>
</dbReference>
<dbReference type="SUPFAM" id="SSF46894">
    <property type="entry name" value="C-terminal effector domain of the bipartite response regulators"/>
    <property type="match status" value="1"/>
</dbReference>
<evidence type="ECO:0000313" key="6">
    <source>
        <dbReference type="Proteomes" id="UP000238348"/>
    </source>
</evidence>